<dbReference type="InterPro" id="IPR039425">
    <property type="entry name" value="RNA_pol_sigma-70-like"/>
</dbReference>
<keyword evidence="5 6" id="KW-0804">Transcription</keyword>
<dbReference type="InterPro" id="IPR000838">
    <property type="entry name" value="RNA_pol_sigma70_ECF_CS"/>
</dbReference>
<accession>A0A7C9W992</accession>
<proteinExistence type="inferred from homology"/>
<dbReference type="PANTHER" id="PTHR43133:SF52">
    <property type="entry name" value="ECF RNA POLYMERASE SIGMA FACTOR SIGL"/>
    <property type="match status" value="1"/>
</dbReference>
<dbReference type="GO" id="GO:0016987">
    <property type="term" value="F:sigma factor activity"/>
    <property type="evidence" value="ECO:0007669"/>
    <property type="project" value="UniProtKB-KW"/>
</dbReference>
<dbReference type="SUPFAM" id="SSF88659">
    <property type="entry name" value="Sigma3 and sigma4 domains of RNA polymerase sigma factors"/>
    <property type="match status" value="1"/>
</dbReference>
<evidence type="ECO:0000259" key="8">
    <source>
        <dbReference type="Pfam" id="PF08281"/>
    </source>
</evidence>
<name>A0A7C9W992_9PSEU</name>
<dbReference type="InterPro" id="IPR013249">
    <property type="entry name" value="RNA_pol_sigma70_r4_t2"/>
</dbReference>
<dbReference type="GO" id="GO:0006950">
    <property type="term" value="P:response to stress"/>
    <property type="evidence" value="ECO:0007669"/>
    <property type="project" value="UniProtKB-ARBA"/>
</dbReference>
<dbReference type="SUPFAM" id="SSF88946">
    <property type="entry name" value="Sigma2 domain of RNA polymerase sigma factors"/>
    <property type="match status" value="1"/>
</dbReference>
<evidence type="ECO:0000256" key="5">
    <source>
        <dbReference type="ARBA" id="ARBA00023163"/>
    </source>
</evidence>
<dbReference type="InterPro" id="IPR014284">
    <property type="entry name" value="RNA_pol_sigma-70_dom"/>
</dbReference>
<keyword evidence="10" id="KW-1185">Reference proteome</keyword>
<dbReference type="PANTHER" id="PTHR43133">
    <property type="entry name" value="RNA POLYMERASE ECF-TYPE SIGMA FACTO"/>
    <property type="match status" value="1"/>
</dbReference>
<dbReference type="RefSeq" id="WP_166054948.1">
    <property type="nucleotide sequence ID" value="NZ_JAAMPJ010000018.1"/>
</dbReference>
<evidence type="ECO:0000313" key="9">
    <source>
        <dbReference type="EMBL" id="NGY65819.1"/>
    </source>
</evidence>
<sequence length="179" mass="19875">MTIVGIDAGPMDGRALAELYRMHGRSVHKYLRTLTNGDVQLAEDLLQETFLRAWRTPRLAHRPEAARPWLVTVARHLVIDRVRHRNRRPKEAGDGALAHLPVARCEISRVVDSITLAEAMAKLTPSRREVVVHMYLHGRSPDEVSAVLGIPVGTVKSRVHSALRALRSHLAASELCLAA</sequence>
<comment type="caution">
    <text evidence="9">The sequence shown here is derived from an EMBL/GenBank/DDBJ whole genome shotgun (WGS) entry which is preliminary data.</text>
</comment>
<dbReference type="PROSITE" id="PS01063">
    <property type="entry name" value="SIGMA70_ECF"/>
    <property type="match status" value="1"/>
</dbReference>
<dbReference type="CDD" id="cd06171">
    <property type="entry name" value="Sigma70_r4"/>
    <property type="match status" value="1"/>
</dbReference>
<evidence type="ECO:0000256" key="3">
    <source>
        <dbReference type="ARBA" id="ARBA00023082"/>
    </source>
</evidence>
<comment type="similarity">
    <text evidence="1 6">Belongs to the sigma-70 factor family. ECF subfamily.</text>
</comment>
<evidence type="ECO:0000256" key="4">
    <source>
        <dbReference type="ARBA" id="ARBA00023125"/>
    </source>
</evidence>
<protein>
    <recommendedName>
        <fullName evidence="6">RNA polymerase sigma factor</fullName>
    </recommendedName>
</protein>
<keyword evidence="3 6" id="KW-0731">Sigma factor</keyword>
<dbReference type="InterPro" id="IPR007627">
    <property type="entry name" value="RNA_pol_sigma70_r2"/>
</dbReference>
<evidence type="ECO:0000256" key="6">
    <source>
        <dbReference type="RuleBase" id="RU000716"/>
    </source>
</evidence>
<dbReference type="InterPro" id="IPR036388">
    <property type="entry name" value="WH-like_DNA-bd_sf"/>
</dbReference>
<dbReference type="EMBL" id="JAAMPJ010000018">
    <property type="protein sequence ID" value="NGY65819.1"/>
    <property type="molecule type" value="Genomic_DNA"/>
</dbReference>
<gene>
    <name evidence="9" type="ORF">G7043_43720</name>
</gene>
<dbReference type="Pfam" id="PF08281">
    <property type="entry name" value="Sigma70_r4_2"/>
    <property type="match status" value="1"/>
</dbReference>
<dbReference type="Proteomes" id="UP000481360">
    <property type="component" value="Unassembled WGS sequence"/>
</dbReference>
<evidence type="ECO:0000313" key="10">
    <source>
        <dbReference type="Proteomes" id="UP000481360"/>
    </source>
</evidence>
<dbReference type="InterPro" id="IPR013324">
    <property type="entry name" value="RNA_pol_sigma_r3/r4-like"/>
</dbReference>
<dbReference type="Gene3D" id="1.10.10.10">
    <property type="entry name" value="Winged helix-like DNA-binding domain superfamily/Winged helix DNA-binding domain"/>
    <property type="match status" value="1"/>
</dbReference>
<dbReference type="InterPro" id="IPR013325">
    <property type="entry name" value="RNA_pol_sigma_r2"/>
</dbReference>
<dbReference type="Gene3D" id="1.10.1740.10">
    <property type="match status" value="1"/>
</dbReference>
<dbReference type="NCBIfam" id="TIGR02937">
    <property type="entry name" value="sigma70-ECF"/>
    <property type="match status" value="1"/>
</dbReference>
<dbReference type="Pfam" id="PF04542">
    <property type="entry name" value="Sigma70_r2"/>
    <property type="match status" value="1"/>
</dbReference>
<keyword evidence="4 6" id="KW-0238">DNA-binding</keyword>
<evidence type="ECO:0000256" key="2">
    <source>
        <dbReference type="ARBA" id="ARBA00023015"/>
    </source>
</evidence>
<evidence type="ECO:0000259" key="7">
    <source>
        <dbReference type="Pfam" id="PF04542"/>
    </source>
</evidence>
<keyword evidence="2 6" id="KW-0805">Transcription regulation</keyword>
<organism evidence="9 10">
    <name type="scientific">Lentzea alba</name>
    <dbReference type="NCBI Taxonomy" id="2714351"/>
    <lineage>
        <taxon>Bacteria</taxon>
        <taxon>Bacillati</taxon>
        <taxon>Actinomycetota</taxon>
        <taxon>Actinomycetes</taxon>
        <taxon>Pseudonocardiales</taxon>
        <taxon>Pseudonocardiaceae</taxon>
        <taxon>Lentzea</taxon>
    </lineage>
</organism>
<dbReference type="AlphaFoldDB" id="A0A7C9W992"/>
<evidence type="ECO:0000256" key="1">
    <source>
        <dbReference type="ARBA" id="ARBA00010641"/>
    </source>
</evidence>
<reference evidence="9 10" key="1">
    <citation type="submission" date="2020-03" db="EMBL/GenBank/DDBJ databases">
        <title>Isolation and identification of active actinomycetes.</title>
        <authorList>
            <person name="Sun X."/>
        </authorList>
    </citation>
    <scope>NUCLEOTIDE SEQUENCE [LARGE SCALE GENOMIC DNA]</scope>
    <source>
        <strain evidence="9 10">NEAU-D13</strain>
    </source>
</reference>
<feature type="domain" description="RNA polymerase sigma factor 70 region 4 type 2" evidence="8">
    <location>
        <begin position="116"/>
        <end position="166"/>
    </location>
</feature>
<feature type="domain" description="RNA polymerase sigma-70 region 2" evidence="7">
    <location>
        <begin position="19"/>
        <end position="88"/>
    </location>
</feature>
<dbReference type="GO" id="GO:0003677">
    <property type="term" value="F:DNA binding"/>
    <property type="evidence" value="ECO:0007669"/>
    <property type="project" value="UniProtKB-KW"/>
</dbReference>
<dbReference type="GO" id="GO:0006352">
    <property type="term" value="P:DNA-templated transcription initiation"/>
    <property type="evidence" value="ECO:0007669"/>
    <property type="project" value="InterPro"/>
</dbReference>